<dbReference type="Proteomes" id="UP001204833">
    <property type="component" value="Unassembled WGS sequence"/>
</dbReference>
<evidence type="ECO:0000256" key="4">
    <source>
        <dbReference type="SAM" id="Coils"/>
    </source>
</evidence>
<dbReference type="AlphaFoldDB" id="A0AAD5BHK3"/>
<evidence type="ECO:0000256" key="5">
    <source>
        <dbReference type="SAM" id="MobiDB-lite"/>
    </source>
</evidence>
<name>A0AAD5BHK3_9ASCO</name>
<feature type="coiled-coil region" evidence="4">
    <location>
        <begin position="14"/>
        <end position="41"/>
    </location>
</feature>
<keyword evidence="7" id="KW-1185">Reference proteome</keyword>
<evidence type="ECO:0000256" key="2">
    <source>
        <dbReference type="ARBA" id="ARBA00022741"/>
    </source>
</evidence>
<organism evidence="6 7">
    <name type="scientific">Candida theae</name>
    <dbReference type="NCBI Taxonomy" id="1198502"/>
    <lineage>
        <taxon>Eukaryota</taxon>
        <taxon>Fungi</taxon>
        <taxon>Dikarya</taxon>
        <taxon>Ascomycota</taxon>
        <taxon>Saccharomycotina</taxon>
        <taxon>Pichiomycetes</taxon>
        <taxon>Debaryomycetaceae</taxon>
        <taxon>Candida/Lodderomyces clade</taxon>
        <taxon>Candida</taxon>
    </lineage>
</organism>
<dbReference type="PANTHER" id="PTHR45639:SF34">
    <property type="entry name" value="CHAPERONE PROTEIN DNAK"/>
    <property type="match status" value="1"/>
</dbReference>
<feature type="non-terminal residue" evidence="6">
    <location>
        <position position="1"/>
    </location>
</feature>
<dbReference type="SUPFAM" id="SSF100920">
    <property type="entry name" value="Heat shock protein 70kD (HSP70), peptide-binding domain"/>
    <property type="match status" value="1"/>
</dbReference>
<accession>A0AAD5BHK3</accession>
<reference evidence="6 7" key="1">
    <citation type="journal article" date="2022" name="DNA Res.">
        <title>Genome analysis of five recently described species of the CUG-Ser clade uncovers Candida theae as a new hybrid lineage with pathogenic potential in the Candida parapsilosis species complex.</title>
        <authorList>
            <person name="Mixao V."/>
            <person name="Del Olmo V."/>
            <person name="Hegedusova E."/>
            <person name="Saus E."/>
            <person name="Pryszcz L."/>
            <person name="Cillingova A."/>
            <person name="Nosek J."/>
            <person name="Gabaldon T."/>
        </authorList>
    </citation>
    <scope>NUCLEOTIDE SEQUENCE [LARGE SCALE GENOMIC DNA]</scope>
    <source>
        <strain evidence="6 7">CBS 12239</strain>
    </source>
</reference>
<dbReference type="GO" id="GO:0030968">
    <property type="term" value="P:endoplasmic reticulum unfolded protein response"/>
    <property type="evidence" value="ECO:0007669"/>
    <property type="project" value="TreeGrafter"/>
</dbReference>
<feature type="compositionally biased region" description="Gly residues" evidence="5">
    <location>
        <begin position="116"/>
        <end position="134"/>
    </location>
</feature>
<evidence type="ECO:0000256" key="3">
    <source>
        <dbReference type="ARBA" id="ARBA00022840"/>
    </source>
</evidence>
<dbReference type="InterPro" id="IPR029048">
    <property type="entry name" value="HSP70_C_sf"/>
</dbReference>
<dbReference type="InterPro" id="IPR029047">
    <property type="entry name" value="HSP70_peptide-bd_sf"/>
</dbReference>
<dbReference type="GeneID" id="76149303"/>
<evidence type="ECO:0000313" key="7">
    <source>
        <dbReference type="Proteomes" id="UP001204833"/>
    </source>
</evidence>
<dbReference type="EMBL" id="JAIHNG010000056">
    <property type="protein sequence ID" value="KAI5963436.1"/>
    <property type="molecule type" value="Genomic_DNA"/>
</dbReference>
<keyword evidence="2" id="KW-0547">Nucleotide-binding</keyword>
<protein>
    <submittedName>
        <fullName evidence="6">SSA3</fullName>
    </submittedName>
</protein>
<keyword evidence="3" id="KW-0067">ATP-binding</keyword>
<comment type="caution">
    <text evidence="6">The sequence shown here is derived from an EMBL/GenBank/DDBJ whole genome shotgun (WGS) entry which is preliminary data.</text>
</comment>
<dbReference type="GO" id="GO:0034663">
    <property type="term" value="C:endoplasmic reticulum chaperone complex"/>
    <property type="evidence" value="ECO:0007669"/>
    <property type="project" value="TreeGrafter"/>
</dbReference>
<dbReference type="RefSeq" id="XP_051610249.1">
    <property type="nucleotide sequence ID" value="XM_051750429.1"/>
</dbReference>
<proteinExistence type="inferred from homology"/>
<keyword evidence="4" id="KW-0175">Coiled coil</keyword>
<evidence type="ECO:0000256" key="1">
    <source>
        <dbReference type="ARBA" id="ARBA00007381"/>
    </source>
</evidence>
<dbReference type="Gene3D" id="2.60.34.10">
    <property type="entry name" value="Substrate Binding Domain Of DNAk, Chain A, domain 1"/>
    <property type="match status" value="1"/>
</dbReference>
<dbReference type="Gene3D" id="1.20.1270.10">
    <property type="match status" value="1"/>
</dbReference>
<dbReference type="Pfam" id="PF00012">
    <property type="entry name" value="HSP70"/>
    <property type="match status" value="1"/>
</dbReference>
<evidence type="ECO:0000313" key="6">
    <source>
        <dbReference type="EMBL" id="KAI5963436.1"/>
    </source>
</evidence>
<dbReference type="PANTHER" id="PTHR45639">
    <property type="entry name" value="HSC70CB, ISOFORM G-RELATED"/>
    <property type="match status" value="1"/>
</dbReference>
<dbReference type="GO" id="GO:0005524">
    <property type="term" value="F:ATP binding"/>
    <property type="evidence" value="ECO:0007669"/>
    <property type="project" value="UniProtKB-KW"/>
</dbReference>
<dbReference type="InterPro" id="IPR013126">
    <property type="entry name" value="Hsp_70_fam"/>
</dbReference>
<dbReference type="SUPFAM" id="SSF100934">
    <property type="entry name" value="Heat shock protein 70kD (HSP70), C-terminal subdomain"/>
    <property type="match status" value="1"/>
</dbReference>
<feature type="region of interest" description="Disordered" evidence="5">
    <location>
        <begin position="111"/>
        <end position="151"/>
    </location>
</feature>
<comment type="similarity">
    <text evidence="1">Belongs to the heat shock protein 70 family.</text>
</comment>
<dbReference type="GO" id="GO:0140662">
    <property type="term" value="F:ATP-dependent protein folding chaperone"/>
    <property type="evidence" value="ECO:0007669"/>
    <property type="project" value="InterPro"/>
</dbReference>
<gene>
    <name evidence="6" type="ORF">KGF57_001244</name>
</gene>
<dbReference type="FunFam" id="1.20.1270.10:FF:000016">
    <property type="entry name" value="Heat shock protein 70"/>
    <property type="match status" value="1"/>
</dbReference>
<sequence>QKITITNDKGRLSKEDIEKMVNEAEKFKEEDEKEAARVQAKNQLESYAYSLKNSLSEEQFKSKLDASEVEEVTKAADETISWIDANQTATQEEYADQQKELESKANPIMAKAYGGAAPGGGAPGAGGFPGGAPGAGDAAPESSGPTVEEVD</sequence>